<gene>
    <name evidence="1" type="ORF">ACI1P1_24415</name>
</gene>
<name>A0ACC7P314_9BACL</name>
<organism evidence="1 2">
    <name type="scientific">Paenibacillus mesotrionivorans</name>
    <dbReference type="NCBI Taxonomy" id="3160968"/>
    <lineage>
        <taxon>Bacteria</taxon>
        <taxon>Bacillati</taxon>
        <taxon>Bacillota</taxon>
        <taxon>Bacilli</taxon>
        <taxon>Bacillales</taxon>
        <taxon>Paenibacillaceae</taxon>
        <taxon>Paenibacillus</taxon>
    </lineage>
</organism>
<dbReference type="EMBL" id="JBJURJ010000018">
    <property type="protein sequence ID" value="MFM9331444.1"/>
    <property type="molecule type" value="Genomic_DNA"/>
</dbReference>
<dbReference type="Proteomes" id="UP001631969">
    <property type="component" value="Unassembled WGS sequence"/>
</dbReference>
<sequence length="494" mass="53770">MTNVLILPIIIPLLTGMTMIFFRRRVRLQQVLTVIAMVLTIGVSIFLIHRVSTQGILVLDVGGWEAPYGINLVGDMLSSLLVLTATTVSLMCALYTFGSISHEHKLHYIYPFILILLCGVNGSFLTGDIFNLFVFFEVMLISSYVLLSLGGKRLQLRESIKYVIINVVSSTLFVVSIAYLYSITGTLNMAHLSERIAAIGQDGLLTTVSFLFLAVFGLKSGLLLFFWLPGSYSAPPPAVSALFAALLTKVGIYAIIRTFTLLFYHKPEITHTAILYMSVLTMILGALGAIFHWEIKKILAYNVVVAVGFILFGVGVATTDSMTGAIFYLIHDMLAKGLIFILGGAIISIFGSDKLKNFSGLLLFRPILGWLFFIAALALAGVPPLSGFVGKVLILKGGVSGGHLAMSVVAILTSLMVLYSVVKIFIHSFWGETLMSEGDQKETGNSALLPGIILVTLIVVMGLRAEWVLSYVEQAVETVMNPSIYIDAVFKRGT</sequence>
<accession>A0ACC7P314</accession>
<keyword evidence="2" id="KW-1185">Reference proteome</keyword>
<evidence type="ECO:0000313" key="1">
    <source>
        <dbReference type="EMBL" id="MFM9331444.1"/>
    </source>
</evidence>
<proteinExistence type="predicted"/>
<comment type="caution">
    <text evidence="1">The sequence shown here is derived from an EMBL/GenBank/DDBJ whole genome shotgun (WGS) entry which is preliminary data.</text>
</comment>
<reference evidence="1" key="1">
    <citation type="submission" date="2024-12" db="EMBL/GenBank/DDBJ databases">
        <authorList>
            <person name="Wu N."/>
        </authorList>
    </citation>
    <scope>NUCLEOTIDE SEQUENCE</scope>
    <source>
        <strain evidence="1">P15</strain>
    </source>
</reference>
<protein>
    <submittedName>
        <fullName evidence="1">Na+/H+ antiporter subunit D</fullName>
    </submittedName>
</protein>
<evidence type="ECO:0000313" key="2">
    <source>
        <dbReference type="Proteomes" id="UP001631969"/>
    </source>
</evidence>